<protein>
    <submittedName>
        <fullName evidence="3">Uncharacterized protein</fullName>
    </submittedName>
</protein>
<dbReference type="GeneID" id="34234039"/>
<evidence type="ECO:0000313" key="3">
    <source>
        <dbReference type="EMBL" id="SDZ80722.1"/>
    </source>
</evidence>
<dbReference type="Proteomes" id="UP000199002">
    <property type="component" value="Unassembled WGS sequence"/>
</dbReference>
<dbReference type="EMBL" id="FNQJ01000002">
    <property type="protein sequence ID" value="SDZ80722.1"/>
    <property type="molecule type" value="Genomic_DNA"/>
</dbReference>
<name>A0A1H3W329_9BURK</name>
<keyword evidence="2" id="KW-1133">Transmembrane helix</keyword>
<proteinExistence type="predicted"/>
<dbReference type="AlphaFoldDB" id="A0A1H3W329"/>
<keyword evidence="4" id="KW-1185">Reference proteome</keyword>
<organism evidence="3 4">
    <name type="scientific">Acidovorax soli</name>
    <dbReference type="NCBI Taxonomy" id="592050"/>
    <lineage>
        <taxon>Bacteria</taxon>
        <taxon>Pseudomonadati</taxon>
        <taxon>Pseudomonadota</taxon>
        <taxon>Betaproteobacteria</taxon>
        <taxon>Burkholderiales</taxon>
        <taxon>Comamonadaceae</taxon>
        <taxon>Acidovorax</taxon>
    </lineage>
</organism>
<evidence type="ECO:0000256" key="2">
    <source>
        <dbReference type="SAM" id="Phobius"/>
    </source>
</evidence>
<keyword evidence="2" id="KW-0472">Membrane</keyword>
<evidence type="ECO:0000313" key="4">
    <source>
        <dbReference type="Proteomes" id="UP000199002"/>
    </source>
</evidence>
<evidence type="ECO:0000256" key="1">
    <source>
        <dbReference type="SAM" id="MobiDB-lite"/>
    </source>
</evidence>
<accession>A0A1H3W329</accession>
<keyword evidence="2" id="KW-0812">Transmembrane</keyword>
<reference evidence="4" key="1">
    <citation type="submission" date="2016-10" db="EMBL/GenBank/DDBJ databases">
        <authorList>
            <person name="Varghese N."/>
            <person name="Submissions S."/>
        </authorList>
    </citation>
    <scope>NUCLEOTIDE SEQUENCE [LARGE SCALE GENOMIC DNA]</scope>
    <source>
        <strain evidence="4">DSM 25157</strain>
    </source>
</reference>
<feature type="transmembrane region" description="Helical" evidence="2">
    <location>
        <begin position="6"/>
        <end position="23"/>
    </location>
</feature>
<dbReference type="RefSeq" id="WP_092696755.1">
    <property type="nucleotide sequence ID" value="NZ_CAXIQL010000020.1"/>
</dbReference>
<dbReference type="STRING" id="592050.SAMN05421875_1029"/>
<sequence>MWQDIAVGAIVALAGGYAAWYWMPATLRRRLDALRPGLGKAPSCGACSDCGGCATPARSNDAQAPEPERQAVWMHPKR</sequence>
<gene>
    <name evidence="3" type="ORF">SAMN05421875_1029</name>
</gene>
<feature type="region of interest" description="Disordered" evidence="1">
    <location>
        <begin position="58"/>
        <end position="78"/>
    </location>
</feature>